<evidence type="ECO:0000313" key="2">
    <source>
        <dbReference type="EMBL" id="MBR8535751.1"/>
    </source>
</evidence>
<evidence type="ECO:0000256" key="1">
    <source>
        <dbReference type="ARBA" id="ARBA00022649"/>
    </source>
</evidence>
<accession>A0A941F2X3</accession>
<dbReference type="Pfam" id="PF05016">
    <property type="entry name" value="ParE_toxin"/>
    <property type="match status" value="1"/>
</dbReference>
<dbReference type="Gene3D" id="3.30.2310.20">
    <property type="entry name" value="RelE-like"/>
    <property type="match status" value="1"/>
</dbReference>
<keyword evidence="3" id="KW-1185">Reference proteome</keyword>
<keyword evidence="1" id="KW-1277">Toxin-antitoxin system</keyword>
<dbReference type="EMBL" id="JAGTAR010000012">
    <property type="protein sequence ID" value="MBR8535751.1"/>
    <property type="molecule type" value="Genomic_DNA"/>
</dbReference>
<sequence length="92" mass="11109">MKIVFKESFILKLEHQVEYIAVDSPARARKFKSELIQQLKQIPKNPYQYRASIYFEDKRIRDVIFKGYTIVFRINNNTIEVFGFVKYQNKLD</sequence>
<organism evidence="2 3">
    <name type="scientific">Carboxylicivirga sediminis</name>
    <dbReference type="NCBI Taxonomy" id="2006564"/>
    <lineage>
        <taxon>Bacteria</taxon>
        <taxon>Pseudomonadati</taxon>
        <taxon>Bacteroidota</taxon>
        <taxon>Bacteroidia</taxon>
        <taxon>Marinilabiliales</taxon>
        <taxon>Marinilabiliaceae</taxon>
        <taxon>Carboxylicivirga</taxon>
    </lineage>
</organism>
<gene>
    <name evidence="2" type="ORF">KDU71_09305</name>
</gene>
<reference evidence="2" key="2">
    <citation type="submission" date="2021-04" db="EMBL/GenBank/DDBJ databases">
        <authorList>
            <person name="Zhang T."/>
            <person name="Zhang Y."/>
            <person name="Lu D."/>
            <person name="Zuo D."/>
            <person name="Du Z."/>
        </authorList>
    </citation>
    <scope>NUCLEOTIDE SEQUENCE</scope>
    <source>
        <strain evidence="2">JR1</strain>
    </source>
</reference>
<reference evidence="2" key="1">
    <citation type="journal article" date="2018" name="Int. J. Syst. Evol. Microbiol.">
        <title>Carboxylicivirga sediminis sp. nov., isolated from coastal sediment.</title>
        <authorList>
            <person name="Wang F.Q."/>
            <person name="Ren L.H."/>
            <person name="Zou R.J."/>
            <person name="Sun Y.Z."/>
            <person name="Liu X.J."/>
            <person name="Jiang F."/>
            <person name="Liu L.J."/>
        </authorList>
    </citation>
    <scope>NUCLEOTIDE SEQUENCE</scope>
    <source>
        <strain evidence="2">JR1</strain>
    </source>
</reference>
<name>A0A941F2X3_9BACT</name>
<proteinExistence type="predicted"/>
<dbReference type="InterPro" id="IPR035093">
    <property type="entry name" value="RelE/ParE_toxin_dom_sf"/>
</dbReference>
<evidence type="ECO:0000313" key="3">
    <source>
        <dbReference type="Proteomes" id="UP000679220"/>
    </source>
</evidence>
<dbReference type="Proteomes" id="UP000679220">
    <property type="component" value="Unassembled WGS sequence"/>
</dbReference>
<dbReference type="AlphaFoldDB" id="A0A941F2X3"/>
<protein>
    <submittedName>
        <fullName evidence="2">Type II toxin-antitoxin system RelE/ParE family toxin</fullName>
    </submittedName>
</protein>
<dbReference type="InterPro" id="IPR007712">
    <property type="entry name" value="RelE/ParE_toxin"/>
</dbReference>
<comment type="caution">
    <text evidence="2">The sequence shown here is derived from an EMBL/GenBank/DDBJ whole genome shotgun (WGS) entry which is preliminary data.</text>
</comment>
<dbReference type="RefSeq" id="WP_212189999.1">
    <property type="nucleotide sequence ID" value="NZ_JAGTAR010000012.1"/>
</dbReference>